<accession>A0A0R1VD96</accession>
<dbReference type="Proteomes" id="UP000051739">
    <property type="component" value="Unassembled WGS sequence"/>
</dbReference>
<dbReference type="SUPFAM" id="SSF48317">
    <property type="entry name" value="Acid phosphatase/Vanadium-dependent haloperoxidase"/>
    <property type="match status" value="1"/>
</dbReference>
<feature type="domain" description="Phosphatidic acid phosphatase type 2/haloperoxidase" evidence="2">
    <location>
        <begin position="93"/>
        <end position="201"/>
    </location>
</feature>
<dbReference type="CDD" id="cd03392">
    <property type="entry name" value="PAP2_like_2"/>
    <property type="match status" value="1"/>
</dbReference>
<dbReference type="InterPro" id="IPR036938">
    <property type="entry name" value="PAP2/HPO_sf"/>
</dbReference>
<keyword evidence="4" id="KW-1185">Reference proteome</keyword>
<evidence type="ECO:0000256" key="1">
    <source>
        <dbReference type="SAM" id="Phobius"/>
    </source>
</evidence>
<feature type="transmembrane region" description="Helical" evidence="1">
    <location>
        <begin position="12"/>
        <end position="28"/>
    </location>
</feature>
<dbReference type="RefSeq" id="WP_007122093.1">
    <property type="nucleotide sequence ID" value="NZ_AZFN01000002.1"/>
</dbReference>
<dbReference type="SMART" id="SM00014">
    <property type="entry name" value="acidPPc"/>
    <property type="match status" value="1"/>
</dbReference>
<proteinExistence type="predicted"/>
<feature type="transmembrane region" description="Helical" evidence="1">
    <location>
        <begin position="158"/>
        <end position="180"/>
    </location>
</feature>
<keyword evidence="1" id="KW-0812">Transmembrane</keyword>
<dbReference type="PATRIC" id="fig|1423749.3.peg.723"/>
<feature type="transmembrane region" description="Helical" evidence="1">
    <location>
        <begin position="60"/>
        <end position="84"/>
    </location>
</feature>
<keyword evidence="1" id="KW-1133">Transmembrane helix</keyword>
<organism evidence="3 4">
    <name type="scientific">Limosilactobacillus gastricus DSM 16045</name>
    <dbReference type="NCBI Taxonomy" id="1423749"/>
    <lineage>
        <taxon>Bacteria</taxon>
        <taxon>Bacillati</taxon>
        <taxon>Bacillota</taxon>
        <taxon>Bacilli</taxon>
        <taxon>Lactobacillales</taxon>
        <taxon>Lactobacillaceae</taxon>
        <taxon>Limosilactobacillus</taxon>
    </lineage>
</organism>
<evidence type="ECO:0000313" key="4">
    <source>
        <dbReference type="Proteomes" id="UP000051739"/>
    </source>
</evidence>
<dbReference type="InterPro" id="IPR000326">
    <property type="entry name" value="PAP2/HPO"/>
</dbReference>
<evidence type="ECO:0000313" key="3">
    <source>
        <dbReference type="EMBL" id="KRM03399.1"/>
    </source>
</evidence>
<reference evidence="3 4" key="1">
    <citation type="journal article" date="2015" name="Genome Announc.">
        <title>Expanding the biotechnology potential of lactobacilli through comparative genomics of 213 strains and associated genera.</title>
        <authorList>
            <person name="Sun Z."/>
            <person name="Harris H.M."/>
            <person name="McCann A."/>
            <person name="Guo C."/>
            <person name="Argimon S."/>
            <person name="Zhang W."/>
            <person name="Yang X."/>
            <person name="Jeffery I.B."/>
            <person name="Cooney J.C."/>
            <person name="Kagawa T.F."/>
            <person name="Liu W."/>
            <person name="Song Y."/>
            <person name="Salvetti E."/>
            <person name="Wrobel A."/>
            <person name="Rasinkangas P."/>
            <person name="Parkhill J."/>
            <person name="Rea M.C."/>
            <person name="O'Sullivan O."/>
            <person name="Ritari J."/>
            <person name="Douillard F.P."/>
            <person name="Paul Ross R."/>
            <person name="Yang R."/>
            <person name="Briner A.E."/>
            <person name="Felis G.E."/>
            <person name="de Vos W.M."/>
            <person name="Barrangou R."/>
            <person name="Klaenhammer T.R."/>
            <person name="Caufield P.W."/>
            <person name="Cui Y."/>
            <person name="Zhang H."/>
            <person name="O'Toole P.W."/>
        </authorList>
    </citation>
    <scope>NUCLEOTIDE SEQUENCE [LARGE SCALE GENOMIC DNA]</scope>
    <source>
        <strain evidence="3 4">DSM 16045</strain>
    </source>
</reference>
<feature type="transmembrane region" description="Helical" evidence="1">
    <location>
        <begin position="131"/>
        <end position="151"/>
    </location>
</feature>
<protein>
    <submittedName>
        <fullName evidence="3">Phosphatase</fullName>
    </submittedName>
</protein>
<comment type="caution">
    <text evidence="3">The sequence shown here is derived from an EMBL/GenBank/DDBJ whole genome shotgun (WGS) entry which is preliminary data.</text>
</comment>
<dbReference type="Gene3D" id="1.20.144.10">
    <property type="entry name" value="Phosphatidic acid phosphatase type 2/haloperoxidase"/>
    <property type="match status" value="2"/>
</dbReference>
<gene>
    <name evidence="3" type="ORF">FC60_GL000719</name>
</gene>
<name>A0A0R1VD96_9LACO</name>
<keyword evidence="1" id="KW-0472">Membrane</keyword>
<feature type="transmembrane region" description="Helical" evidence="1">
    <location>
        <begin position="91"/>
        <end position="111"/>
    </location>
</feature>
<evidence type="ECO:0000259" key="2">
    <source>
        <dbReference type="SMART" id="SM00014"/>
    </source>
</evidence>
<dbReference type="Pfam" id="PF01569">
    <property type="entry name" value="PAP2"/>
    <property type="match status" value="1"/>
</dbReference>
<dbReference type="PANTHER" id="PTHR14969:SF13">
    <property type="entry name" value="AT30094P"/>
    <property type="match status" value="1"/>
</dbReference>
<dbReference type="AlphaFoldDB" id="A0A0R1VD96"/>
<dbReference type="EMBL" id="AZFN01000002">
    <property type="protein sequence ID" value="KRM03399.1"/>
    <property type="molecule type" value="Genomic_DNA"/>
</dbReference>
<sequence>MLIQQDHGRKLRFYVSGILFIIIALMVWKSTLLPSTVDAALQTLFTSNHASGFMTFIMKFISFIGSPKMTILWTLVIAFLLWGFKFKVPAVWSVVTLFGADVLGWIVKHIIQRARPSQHLASDDGYSFPSGHVLGTFIVAAIILLILVPLIQNRLKRNLTIALTLIFVILLAISRVYLYAHYPTDTIGAMLLAYTWVQVMEMAYVKYAPTLQHWNFTHNSRI</sequence>
<dbReference type="PANTHER" id="PTHR14969">
    <property type="entry name" value="SPHINGOSINE-1-PHOSPHATE PHOSPHOHYDROLASE"/>
    <property type="match status" value="1"/>
</dbReference>